<dbReference type="Pfam" id="PF14559">
    <property type="entry name" value="TPR_19"/>
    <property type="match status" value="1"/>
</dbReference>
<dbReference type="Pfam" id="PF13414">
    <property type="entry name" value="TPR_11"/>
    <property type="match status" value="1"/>
</dbReference>
<protein>
    <submittedName>
        <fullName evidence="3">Tetratricopeptide repeat protein</fullName>
    </submittedName>
</protein>
<dbReference type="Gene3D" id="1.25.40.10">
    <property type="entry name" value="Tetratricopeptide repeat domain"/>
    <property type="match status" value="2"/>
</dbReference>
<evidence type="ECO:0000313" key="3">
    <source>
        <dbReference type="EMBL" id="NHO67901.1"/>
    </source>
</evidence>
<dbReference type="InterPro" id="IPR026634">
    <property type="entry name" value="TPST-like"/>
</dbReference>
<sequence length="658" mass="75361">MNPREVFFQALNAFKAGQVTDAENLCQQLLRINPNEVNSLRLYGQISQQKGNLSEAEKAYRRALQLAPDYAHAYMDLGLVYRQQHKNLPAIEQLELALKHNSRLHGAKRILFELYEAQGLADKAHKLALELDARSEIAVRVKQAYQLQSQHQDAELEALCLDILQQDPGNLAILTLLAEYTVSERQAMRASRLFQAVLDRMPDNWRAWTGLARAQIIQDDPDAGLKSLDRCLEIQPEAIDALILKADAYTRLYDYDRAIAQLETALAKQPDHNPALAQLGLALKTIGEQERAIAVLRQCIENDELYGEAYWALSDMKTFQFNDTELAQMQRIFTGEALSDKPKVYFGYALGKALEHRKAYSQAFQCYDSANRTQKQLLDYSAQDNRQYTDRIINTFSAELIERLQLQAQSAVTPIFVVGLPRSGSTLQEQILASHSQVEGTQELHYMPRLAKGMRLGSATSDPTPFPEAMQQVSETELQDMAAQYLAKSESHRTQGKAYFIDKLPNNFSYVGLIAILFPNARIINTIRHPMDNCLGCFKQLWAMGQHFTYDLEDLGHYYRDYHRLMQHWHQVLPGRVLDVHYEQVVDDLDSHVRRLLDYCGLEFEENCLNFHETKRVVKTSSSEQVRKPIYRSALAYWKNFETELEPLRKVLGELVED</sequence>
<feature type="repeat" description="TPR" evidence="2">
    <location>
        <begin position="239"/>
        <end position="272"/>
    </location>
</feature>
<dbReference type="InterPro" id="IPR019734">
    <property type="entry name" value="TPR_rpt"/>
</dbReference>
<organism evidence="3 4">
    <name type="scientific">Pseudomaricurvus hydrocarbonicus</name>
    <dbReference type="NCBI Taxonomy" id="1470433"/>
    <lineage>
        <taxon>Bacteria</taxon>
        <taxon>Pseudomonadati</taxon>
        <taxon>Pseudomonadota</taxon>
        <taxon>Gammaproteobacteria</taxon>
        <taxon>Cellvibrionales</taxon>
        <taxon>Cellvibrionaceae</taxon>
        <taxon>Pseudomaricurvus</taxon>
    </lineage>
</organism>
<dbReference type="GO" id="GO:0008476">
    <property type="term" value="F:protein-tyrosine sulfotransferase activity"/>
    <property type="evidence" value="ECO:0007669"/>
    <property type="project" value="InterPro"/>
</dbReference>
<keyword evidence="2" id="KW-0802">TPR repeat</keyword>
<evidence type="ECO:0000256" key="1">
    <source>
        <dbReference type="ARBA" id="ARBA00022679"/>
    </source>
</evidence>
<evidence type="ECO:0000256" key="2">
    <source>
        <dbReference type="PROSITE-ProRule" id="PRU00339"/>
    </source>
</evidence>
<feature type="repeat" description="TPR" evidence="2">
    <location>
        <begin position="37"/>
        <end position="70"/>
    </location>
</feature>
<dbReference type="InterPro" id="IPR027417">
    <property type="entry name" value="P-loop_NTPase"/>
</dbReference>
<dbReference type="RefSeq" id="WP_167191384.1">
    <property type="nucleotide sequence ID" value="NZ_JAAONZ010000021.1"/>
</dbReference>
<dbReference type="InterPro" id="IPR011990">
    <property type="entry name" value="TPR-like_helical_dom_sf"/>
</dbReference>
<dbReference type="Gene3D" id="3.40.50.300">
    <property type="entry name" value="P-loop containing nucleotide triphosphate hydrolases"/>
    <property type="match status" value="1"/>
</dbReference>
<name>A0A9E5MP74_9GAMM</name>
<dbReference type="PANTHER" id="PTHR12788:SF10">
    <property type="entry name" value="PROTEIN-TYROSINE SULFOTRANSFERASE"/>
    <property type="match status" value="1"/>
</dbReference>
<reference evidence="3" key="1">
    <citation type="submission" date="2020-03" db="EMBL/GenBank/DDBJ databases">
        <authorList>
            <person name="Guo F."/>
        </authorList>
    </citation>
    <scope>NUCLEOTIDE SEQUENCE</scope>
    <source>
        <strain evidence="3">JCM 30134</strain>
    </source>
</reference>
<accession>A0A9E5MP74</accession>
<proteinExistence type="predicted"/>
<dbReference type="AlphaFoldDB" id="A0A9E5MP74"/>
<dbReference type="Pfam" id="PF13469">
    <property type="entry name" value="Sulfotransfer_3"/>
    <property type="match status" value="1"/>
</dbReference>
<dbReference type="PANTHER" id="PTHR12788">
    <property type="entry name" value="PROTEIN-TYROSINE SULFOTRANSFERASE 2"/>
    <property type="match status" value="1"/>
</dbReference>
<evidence type="ECO:0000313" key="4">
    <source>
        <dbReference type="Proteomes" id="UP000787472"/>
    </source>
</evidence>
<dbReference type="PROSITE" id="PS50005">
    <property type="entry name" value="TPR"/>
    <property type="match status" value="2"/>
</dbReference>
<comment type="caution">
    <text evidence="3">The sequence shown here is derived from an EMBL/GenBank/DDBJ whole genome shotgun (WGS) entry which is preliminary data.</text>
</comment>
<dbReference type="SUPFAM" id="SSF52540">
    <property type="entry name" value="P-loop containing nucleoside triphosphate hydrolases"/>
    <property type="match status" value="1"/>
</dbReference>
<dbReference type="SUPFAM" id="SSF48452">
    <property type="entry name" value="TPR-like"/>
    <property type="match status" value="2"/>
</dbReference>
<keyword evidence="1" id="KW-0808">Transferase</keyword>
<dbReference type="EMBL" id="JAAONZ010000021">
    <property type="protein sequence ID" value="NHO67901.1"/>
    <property type="molecule type" value="Genomic_DNA"/>
</dbReference>
<keyword evidence="4" id="KW-1185">Reference proteome</keyword>
<dbReference type="Proteomes" id="UP000787472">
    <property type="component" value="Unassembled WGS sequence"/>
</dbReference>
<gene>
    <name evidence="3" type="ORF">G8770_20330</name>
</gene>
<dbReference type="SMART" id="SM00028">
    <property type="entry name" value="TPR"/>
    <property type="match status" value="6"/>
</dbReference>